<reference evidence="7 8" key="2">
    <citation type="submission" date="2012-08" db="EMBL/GenBank/DDBJ databases">
        <title>The Genome Sequence of Turicella otitidis ATCC 51513.</title>
        <authorList>
            <consortium name="The Broad Institute Genome Sequencing Platform"/>
            <person name="Earl A."/>
            <person name="Ward D."/>
            <person name="Feldgarden M."/>
            <person name="Gevers D."/>
            <person name="Huys G."/>
            <person name="Walker B."/>
            <person name="Young S.K."/>
            <person name="Zeng Q."/>
            <person name="Gargeya S."/>
            <person name="Fitzgerald M."/>
            <person name="Haas B."/>
            <person name="Abouelleil A."/>
            <person name="Alvarado L."/>
            <person name="Arachchi H.M."/>
            <person name="Berlin A.M."/>
            <person name="Chapman S.B."/>
            <person name="Goldberg J."/>
            <person name="Griggs A."/>
            <person name="Gujja S."/>
            <person name="Hansen M."/>
            <person name="Howarth C."/>
            <person name="Imamovic A."/>
            <person name="Larimer J."/>
            <person name="McCowen C."/>
            <person name="Montmayeur A."/>
            <person name="Murphy C."/>
            <person name="Neiman D."/>
            <person name="Pearson M."/>
            <person name="Priest M."/>
            <person name="Roberts A."/>
            <person name="Saif S."/>
            <person name="Shea T."/>
            <person name="Sisk P."/>
            <person name="Sykes S."/>
            <person name="Wortman J."/>
            <person name="Nusbaum C."/>
            <person name="Birren B."/>
        </authorList>
    </citation>
    <scope>NUCLEOTIDE SEQUENCE [LARGE SCALE GENOMIC DNA]</scope>
    <source>
        <strain evidence="7 8">ATCC 51513</strain>
    </source>
</reference>
<protein>
    <submittedName>
        <fullName evidence="6">Putative manganese ABC transport system</fullName>
    </submittedName>
</protein>
<evidence type="ECO:0000256" key="4">
    <source>
        <dbReference type="ARBA" id="ARBA00022840"/>
    </source>
</evidence>
<sequence length="248" mass="26480">MRATSSAVAVEGLSVSYGTHLALDDVTLDLKAGEITGLIGGNGAGKSTLFKSIMGQLHPTAGAVRYPGIGSGTIGAALKANALSYVPQSEKVDWSFPITVREVVMHGRYGFMGPLRIPKSRDREAVDAALERTRLTELAGRQIGQLSGGQRKRAFVARGIAQDASLMLLDEPFAGVDKVSEQTIVQLLNELSADGRMVFLATHDLESVPRLCDRVVMLNRRVVADGPPSEVIGRDNLIRAFGADPKRS</sequence>
<comment type="similarity">
    <text evidence="1">Belongs to the ABC transporter superfamily.</text>
</comment>
<dbReference type="Pfam" id="PF00005">
    <property type="entry name" value="ABC_tran"/>
    <property type="match status" value="1"/>
</dbReference>
<evidence type="ECO:0000259" key="5">
    <source>
        <dbReference type="PROSITE" id="PS50893"/>
    </source>
</evidence>
<keyword evidence="2" id="KW-0813">Transport</keyword>
<dbReference type="eggNOG" id="COG1121">
    <property type="taxonomic scope" value="Bacteria"/>
</dbReference>
<dbReference type="FunFam" id="3.40.50.300:FF:000134">
    <property type="entry name" value="Iron-enterobactin ABC transporter ATP-binding protein"/>
    <property type="match status" value="1"/>
</dbReference>
<dbReference type="InterPro" id="IPR050153">
    <property type="entry name" value="Metal_Ion_Import_ABC"/>
</dbReference>
<keyword evidence="8" id="KW-1185">Reference proteome</keyword>
<dbReference type="SMART" id="SM00382">
    <property type="entry name" value="AAA"/>
    <property type="match status" value="1"/>
</dbReference>
<dbReference type="GO" id="GO:0016887">
    <property type="term" value="F:ATP hydrolysis activity"/>
    <property type="evidence" value="ECO:0007669"/>
    <property type="project" value="InterPro"/>
</dbReference>
<evidence type="ECO:0000313" key="9">
    <source>
        <dbReference type="Proteomes" id="UP000011016"/>
    </source>
</evidence>
<feature type="domain" description="ABC transporter" evidence="5">
    <location>
        <begin position="8"/>
        <end position="244"/>
    </location>
</feature>
<dbReference type="Gene3D" id="3.40.50.300">
    <property type="entry name" value="P-loop containing nucleotide triphosphate hydrolases"/>
    <property type="match status" value="1"/>
</dbReference>
<dbReference type="PROSITE" id="PS00211">
    <property type="entry name" value="ABC_TRANSPORTER_1"/>
    <property type="match status" value="1"/>
</dbReference>
<dbReference type="PROSITE" id="PS50893">
    <property type="entry name" value="ABC_TRANSPORTER_2"/>
    <property type="match status" value="1"/>
</dbReference>
<keyword evidence="4" id="KW-0067">ATP-binding</keyword>
<reference evidence="6 9" key="1">
    <citation type="journal article" date="2012" name="J. Bacteriol.">
        <title>Draft Genome Sequence of Turicella otitidis ATCC 51513, Isolated from Middle Ear Fluid from a Child with Otitis Media.</title>
        <authorList>
            <person name="Brinkrolf K."/>
            <person name="Schneider J."/>
            <person name="Knecht M."/>
            <person name="Ruckert C."/>
            <person name="Tauch A."/>
        </authorList>
    </citation>
    <scope>NUCLEOTIDE SEQUENCE [LARGE SCALE GENOMIC DNA]</scope>
    <source>
        <strain evidence="6 9">ATCC 51513</strain>
    </source>
</reference>
<dbReference type="RefSeq" id="WP_004600256.1">
    <property type="nucleotide sequence ID" value="NZ_HF541865.1"/>
</dbReference>
<gene>
    <name evidence="6" type="primary">mntA</name>
    <name evidence="6" type="ORF">BN46_0179</name>
    <name evidence="7" type="ORF">HMPREF9719_00366</name>
</gene>
<dbReference type="PANTHER" id="PTHR42734:SF5">
    <property type="entry name" value="IRON TRANSPORT SYSTEM ATP-BINDING PROTEIN HI_0361-RELATED"/>
    <property type="match status" value="1"/>
</dbReference>
<dbReference type="AlphaFoldDB" id="I7LBA3"/>
<dbReference type="STRING" id="29321.AAV33_06810"/>
<evidence type="ECO:0000313" key="6">
    <source>
        <dbReference type="EMBL" id="CCI82929.1"/>
    </source>
</evidence>
<dbReference type="InterPro" id="IPR027417">
    <property type="entry name" value="P-loop_NTPase"/>
</dbReference>
<keyword evidence="3" id="KW-0547">Nucleotide-binding</keyword>
<dbReference type="InterPro" id="IPR003439">
    <property type="entry name" value="ABC_transporter-like_ATP-bd"/>
</dbReference>
<accession>I7LBA3</accession>
<dbReference type="SUPFAM" id="SSF52540">
    <property type="entry name" value="P-loop containing nucleoside triphosphate hydrolases"/>
    <property type="match status" value="1"/>
</dbReference>
<evidence type="ECO:0000313" key="8">
    <source>
        <dbReference type="Proteomes" id="UP000006078"/>
    </source>
</evidence>
<dbReference type="InterPro" id="IPR017871">
    <property type="entry name" value="ABC_transporter-like_CS"/>
</dbReference>
<evidence type="ECO:0000256" key="3">
    <source>
        <dbReference type="ARBA" id="ARBA00022741"/>
    </source>
</evidence>
<evidence type="ECO:0000256" key="2">
    <source>
        <dbReference type="ARBA" id="ARBA00022448"/>
    </source>
</evidence>
<dbReference type="OrthoDB" id="5296765at2"/>
<dbReference type="Proteomes" id="UP000011016">
    <property type="component" value="Unassembled WGS sequence"/>
</dbReference>
<dbReference type="EMBL" id="CAJZ01000024">
    <property type="protein sequence ID" value="CCI82929.1"/>
    <property type="molecule type" value="Genomic_DNA"/>
</dbReference>
<dbReference type="InterPro" id="IPR003593">
    <property type="entry name" value="AAA+_ATPase"/>
</dbReference>
<dbReference type="GO" id="GO:0005524">
    <property type="term" value="F:ATP binding"/>
    <property type="evidence" value="ECO:0007669"/>
    <property type="project" value="UniProtKB-KW"/>
</dbReference>
<dbReference type="PATRIC" id="fig|883169.3.peg.343"/>
<dbReference type="Proteomes" id="UP000006078">
    <property type="component" value="Unassembled WGS sequence"/>
</dbReference>
<evidence type="ECO:0000256" key="1">
    <source>
        <dbReference type="ARBA" id="ARBA00005417"/>
    </source>
</evidence>
<dbReference type="EMBL" id="AHAE01000021">
    <property type="protein sequence ID" value="EJZ82708.1"/>
    <property type="molecule type" value="Genomic_DNA"/>
</dbReference>
<comment type="caution">
    <text evidence="6">The sequence shown here is derived from an EMBL/GenBank/DDBJ whole genome shotgun (WGS) entry which is preliminary data.</text>
</comment>
<dbReference type="CDD" id="cd03235">
    <property type="entry name" value="ABC_Metallic_Cations"/>
    <property type="match status" value="1"/>
</dbReference>
<proteinExistence type="inferred from homology"/>
<dbReference type="PANTHER" id="PTHR42734">
    <property type="entry name" value="METAL TRANSPORT SYSTEM ATP-BINDING PROTEIN TM_0124-RELATED"/>
    <property type="match status" value="1"/>
</dbReference>
<dbReference type="HOGENOM" id="CLU_000604_1_11_11"/>
<organism evidence="6 9">
    <name type="scientific">Corynebacterium otitidis ATCC 51513</name>
    <dbReference type="NCBI Taxonomy" id="883169"/>
    <lineage>
        <taxon>Bacteria</taxon>
        <taxon>Bacillati</taxon>
        <taxon>Actinomycetota</taxon>
        <taxon>Actinomycetes</taxon>
        <taxon>Mycobacteriales</taxon>
        <taxon>Corynebacteriaceae</taxon>
        <taxon>Corynebacterium</taxon>
    </lineage>
</organism>
<name>I7LBA3_9CORY</name>
<evidence type="ECO:0000313" key="7">
    <source>
        <dbReference type="EMBL" id="EJZ82708.1"/>
    </source>
</evidence>